<dbReference type="InterPro" id="IPR000639">
    <property type="entry name" value="Epox_hydrolase-like"/>
</dbReference>
<evidence type="ECO:0000259" key="3">
    <source>
        <dbReference type="Pfam" id="PF00561"/>
    </source>
</evidence>
<name>A0A0K1EDC2_CHOCO</name>
<dbReference type="PRINTS" id="PR00412">
    <property type="entry name" value="EPOXHYDRLASE"/>
</dbReference>
<proteinExistence type="inferred from homology"/>
<dbReference type="InterPro" id="IPR050266">
    <property type="entry name" value="AB_hydrolase_sf"/>
</dbReference>
<sequence length="288" mass="31767">MRVTSSHHDIRGLRLFVRRYHDESARPSGLTLLLLHGFLDAGATWDRIATPLAQAGHDVVVPDQRGFGESGWIGPGGYYHFPDYVADVSALVDELAPARLGVVGHSMGGAVATYYTGTFPARVERLALLEGIGPGHNEPELAVTRMETWIRDLHRTDRTPRPIASLAQAVERLAVFHGSIPRDVLAIHAEQLVRRDARGNLTWAWDPLHRTTAPTPFSAHVFSAFLRRITCPTLLVTGGPTGWRPPDEAERAACLVAAEHVDLPDAGHMMHWSRPEALVEQLVRFFGK</sequence>
<dbReference type="Pfam" id="PF00561">
    <property type="entry name" value="Abhydrolase_1"/>
    <property type="match status" value="1"/>
</dbReference>
<evidence type="ECO:0000313" key="4">
    <source>
        <dbReference type="EMBL" id="AKT38875.1"/>
    </source>
</evidence>
<feature type="domain" description="AB hydrolase-1" evidence="3">
    <location>
        <begin position="31"/>
        <end position="275"/>
    </location>
</feature>
<dbReference type="OrthoDB" id="9804723at2"/>
<dbReference type="SUPFAM" id="SSF53474">
    <property type="entry name" value="alpha/beta-Hydrolases"/>
    <property type="match status" value="1"/>
</dbReference>
<organism evidence="4 5">
    <name type="scientific">Chondromyces crocatus</name>
    <dbReference type="NCBI Taxonomy" id="52"/>
    <lineage>
        <taxon>Bacteria</taxon>
        <taxon>Pseudomonadati</taxon>
        <taxon>Myxococcota</taxon>
        <taxon>Polyangia</taxon>
        <taxon>Polyangiales</taxon>
        <taxon>Polyangiaceae</taxon>
        <taxon>Chondromyces</taxon>
    </lineage>
</organism>
<keyword evidence="2 4" id="KW-0378">Hydrolase</keyword>
<evidence type="ECO:0000313" key="5">
    <source>
        <dbReference type="Proteomes" id="UP000067626"/>
    </source>
</evidence>
<gene>
    <name evidence="4" type="ORF">CMC5_030220</name>
</gene>
<dbReference type="STRING" id="52.CMC5_030220"/>
<dbReference type="KEGG" id="ccro:CMC5_030220"/>
<comment type="similarity">
    <text evidence="1">Belongs to the AB hydrolase superfamily.</text>
</comment>
<dbReference type="RefSeq" id="WP_050431055.1">
    <property type="nucleotide sequence ID" value="NZ_CP012159.1"/>
</dbReference>
<evidence type="ECO:0000256" key="2">
    <source>
        <dbReference type="ARBA" id="ARBA00022801"/>
    </source>
</evidence>
<dbReference type="GO" id="GO:0016787">
    <property type="term" value="F:hydrolase activity"/>
    <property type="evidence" value="ECO:0007669"/>
    <property type="project" value="UniProtKB-KW"/>
</dbReference>
<dbReference type="PANTHER" id="PTHR43798">
    <property type="entry name" value="MONOACYLGLYCEROL LIPASE"/>
    <property type="match status" value="1"/>
</dbReference>
<dbReference type="InterPro" id="IPR000073">
    <property type="entry name" value="AB_hydrolase_1"/>
</dbReference>
<dbReference type="PRINTS" id="PR00111">
    <property type="entry name" value="ABHYDROLASE"/>
</dbReference>
<dbReference type="InterPro" id="IPR029058">
    <property type="entry name" value="AB_hydrolase_fold"/>
</dbReference>
<reference evidence="4 5" key="1">
    <citation type="submission" date="2015-07" db="EMBL/GenBank/DDBJ databases">
        <title>Genome analysis of myxobacterium Chondromyces crocatus Cm c5 reveals a high potential for natural compound synthesis and the genetic basis for the loss of fruiting body formation.</title>
        <authorList>
            <person name="Zaburannyi N."/>
            <person name="Bunk B."/>
            <person name="Maier J."/>
            <person name="Overmann J."/>
            <person name="Mueller R."/>
        </authorList>
    </citation>
    <scope>NUCLEOTIDE SEQUENCE [LARGE SCALE GENOMIC DNA]</scope>
    <source>
        <strain evidence="4 5">Cm c5</strain>
    </source>
</reference>
<dbReference type="Proteomes" id="UP000067626">
    <property type="component" value="Chromosome"/>
</dbReference>
<dbReference type="AlphaFoldDB" id="A0A0K1EDC2"/>
<dbReference type="EMBL" id="CP012159">
    <property type="protein sequence ID" value="AKT38875.1"/>
    <property type="molecule type" value="Genomic_DNA"/>
</dbReference>
<accession>A0A0K1EDC2</accession>
<keyword evidence="5" id="KW-1185">Reference proteome</keyword>
<dbReference type="PANTHER" id="PTHR43798:SF14">
    <property type="entry name" value="SERINE HYDROLASE-LIKE PROTEIN DDB_G0286239"/>
    <property type="match status" value="1"/>
</dbReference>
<dbReference type="Gene3D" id="3.40.50.1820">
    <property type="entry name" value="alpha/beta hydrolase"/>
    <property type="match status" value="1"/>
</dbReference>
<dbReference type="GO" id="GO:0016020">
    <property type="term" value="C:membrane"/>
    <property type="evidence" value="ECO:0007669"/>
    <property type="project" value="TreeGrafter"/>
</dbReference>
<protein>
    <submittedName>
        <fullName evidence="4">Hydrolase</fullName>
        <ecNumber evidence="4">3.-.-.-</ecNumber>
    </submittedName>
</protein>
<evidence type="ECO:0000256" key="1">
    <source>
        <dbReference type="ARBA" id="ARBA00008645"/>
    </source>
</evidence>
<dbReference type="EC" id="3.-.-.-" evidence="4"/>